<dbReference type="Proteomes" id="UP001199816">
    <property type="component" value="Unassembled WGS sequence"/>
</dbReference>
<proteinExistence type="predicted"/>
<dbReference type="InterPro" id="IPR036514">
    <property type="entry name" value="SGNH_hydro_sf"/>
</dbReference>
<protein>
    <submittedName>
        <fullName evidence="3">SGNH/GDSL hydrolase family protein</fullName>
    </submittedName>
</protein>
<evidence type="ECO:0000256" key="1">
    <source>
        <dbReference type="SAM" id="SignalP"/>
    </source>
</evidence>
<dbReference type="Gene3D" id="3.40.50.1820">
    <property type="entry name" value="alpha/beta hydrolase"/>
    <property type="match status" value="1"/>
</dbReference>
<dbReference type="InterPro" id="IPR013830">
    <property type="entry name" value="SGNH_hydro"/>
</dbReference>
<keyword evidence="3" id="KW-0378">Hydrolase</keyword>
<dbReference type="GO" id="GO:0016787">
    <property type="term" value="F:hydrolase activity"/>
    <property type="evidence" value="ECO:0007669"/>
    <property type="project" value="UniProtKB-KW"/>
</dbReference>
<dbReference type="SUPFAM" id="SSF52266">
    <property type="entry name" value="SGNH hydrolase"/>
    <property type="match status" value="1"/>
</dbReference>
<dbReference type="PANTHER" id="PTHR34407">
    <property type="entry name" value="EXPRESSED PROTEIN"/>
    <property type="match status" value="1"/>
</dbReference>
<dbReference type="RefSeq" id="WP_231008337.1">
    <property type="nucleotide sequence ID" value="NZ_JAJNEC010000007.1"/>
</dbReference>
<dbReference type="SUPFAM" id="SSF53474">
    <property type="entry name" value="alpha/beta-Hydrolases"/>
    <property type="match status" value="1"/>
</dbReference>
<dbReference type="Pfam" id="PF13472">
    <property type="entry name" value="Lipase_GDSL_2"/>
    <property type="match status" value="1"/>
</dbReference>
<dbReference type="Gene3D" id="2.60.120.260">
    <property type="entry name" value="Galactose-binding domain-like"/>
    <property type="match status" value="1"/>
</dbReference>
<feature type="domain" description="SGNH hydrolase-type esterase" evidence="2">
    <location>
        <begin position="308"/>
        <end position="477"/>
    </location>
</feature>
<dbReference type="Gene3D" id="3.40.50.1110">
    <property type="entry name" value="SGNH hydrolase"/>
    <property type="match status" value="1"/>
</dbReference>
<evidence type="ECO:0000259" key="2">
    <source>
        <dbReference type="Pfam" id="PF13472"/>
    </source>
</evidence>
<name>A0ABS8PY83_9BACT</name>
<dbReference type="EMBL" id="JAJNEC010000007">
    <property type="protein sequence ID" value="MCD2425764.1"/>
    <property type="molecule type" value="Genomic_DNA"/>
</dbReference>
<dbReference type="InterPro" id="IPR029058">
    <property type="entry name" value="AB_hydrolase_fold"/>
</dbReference>
<dbReference type="PANTHER" id="PTHR34407:SF1">
    <property type="entry name" value="SGNH HYDROLASE-TYPE ESTERASE DOMAIN-CONTAINING PROTEIN"/>
    <property type="match status" value="1"/>
</dbReference>
<keyword evidence="1" id="KW-0732">Signal</keyword>
<feature type="chain" id="PRO_5046112344" evidence="1">
    <location>
        <begin position="25"/>
        <end position="652"/>
    </location>
</feature>
<evidence type="ECO:0000313" key="3">
    <source>
        <dbReference type="EMBL" id="MCD2425764.1"/>
    </source>
</evidence>
<comment type="caution">
    <text evidence="3">The sequence shown here is derived from an EMBL/GenBank/DDBJ whole genome shotgun (WGS) entry which is preliminary data.</text>
</comment>
<gene>
    <name evidence="3" type="ORF">LQ567_23470</name>
</gene>
<reference evidence="3 4" key="1">
    <citation type="submission" date="2021-11" db="EMBL/GenBank/DDBJ databases">
        <title>Genomic of Niabella pedocola.</title>
        <authorList>
            <person name="Wu T."/>
        </authorList>
    </citation>
    <scope>NUCLEOTIDE SEQUENCE [LARGE SCALE GENOMIC DNA]</scope>
    <source>
        <strain evidence="3 4">JCM 31011</strain>
    </source>
</reference>
<evidence type="ECO:0000313" key="4">
    <source>
        <dbReference type="Proteomes" id="UP001199816"/>
    </source>
</evidence>
<dbReference type="CDD" id="cd00229">
    <property type="entry name" value="SGNH_hydrolase"/>
    <property type="match status" value="1"/>
</dbReference>
<accession>A0ABS8PY83</accession>
<sequence length="652" mass="72885">MKYKKWLLLLFAAGIGLCKGGAQTITDLKEVTWKGFKRLTFKLDGNEAWYTVPPVPLEGKPWVWRAYFPEWHTDMDSLLLQRGVHIAYINASDRFGHASAMNRWDDLYHYLTTQLHFAARPALEAVSRGGLYAYGWAKRNPSKVSCIYAEAPVCDFTSWPAGKGKGKGAPAEWQKLLKVYCLTETEALQYADQPKDNLEALAAYKVPIVHVIGLQDQIVPAEENTLVLVQNYIRKGGPATVIPMTRGRQDLEGHHFPIENTAALADFIYENVRKQPTPLPADSFIHTYGKLENLLFRIRHKKEVTVAFLGGSITNMTGWRNKVEQYFAERYPETHFRFLNAGIPSLGSLPHAFRLQNDVLDRGRVDLLFIEAAVNDRVNGTPEMQQQRALEGIVRHALNSNPAMDIVLMGFADEFKLADLQADHIPAEIAVHDAVARHYRLPFINLAAEVHARIAHKEFNWEYDFKNLHPSPFGQEIYFNSIKTLLQTQLGGNQPKAMVVKKMPEAMDPLHYGGGRYVPVKEASVKNGFVLHPSWQPADGIGTRPGFVKVPVLEGITAGASTNLSFQGSAVGIAVVSGPDAGVIRYSIDGGPEKTVDLYTQWSKGLHLPWYLLLGDGLKKGRHLLSITIADQQHPQSKGHAVRIVYFLVNGK</sequence>
<organism evidence="3 4">
    <name type="scientific">Niabella pedocola</name>
    <dbReference type="NCBI Taxonomy" id="1752077"/>
    <lineage>
        <taxon>Bacteria</taxon>
        <taxon>Pseudomonadati</taxon>
        <taxon>Bacteroidota</taxon>
        <taxon>Chitinophagia</taxon>
        <taxon>Chitinophagales</taxon>
        <taxon>Chitinophagaceae</taxon>
        <taxon>Niabella</taxon>
    </lineage>
</organism>
<feature type="signal peptide" evidence="1">
    <location>
        <begin position="1"/>
        <end position="24"/>
    </location>
</feature>
<keyword evidence="4" id="KW-1185">Reference proteome</keyword>